<reference evidence="2" key="1">
    <citation type="submission" date="2020-05" db="EMBL/GenBank/DDBJ databases">
        <authorList>
            <person name="Chiriac C."/>
            <person name="Salcher M."/>
            <person name="Ghai R."/>
            <person name="Kavagutti S V."/>
        </authorList>
    </citation>
    <scope>NUCLEOTIDE SEQUENCE</scope>
</reference>
<evidence type="ECO:0000256" key="1">
    <source>
        <dbReference type="SAM" id="MobiDB-lite"/>
    </source>
</evidence>
<dbReference type="EMBL" id="CAEZUM010000086">
    <property type="protein sequence ID" value="CAB4606459.1"/>
    <property type="molecule type" value="Genomic_DNA"/>
</dbReference>
<organism evidence="2">
    <name type="scientific">freshwater metagenome</name>
    <dbReference type="NCBI Taxonomy" id="449393"/>
    <lineage>
        <taxon>unclassified sequences</taxon>
        <taxon>metagenomes</taxon>
        <taxon>ecological metagenomes</taxon>
    </lineage>
</organism>
<feature type="region of interest" description="Disordered" evidence="1">
    <location>
        <begin position="1"/>
        <end position="78"/>
    </location>
</feature>
<protein>
    <submittedName>
        <fullName evidence="2">Unannotated protein</fullName>
    </submittedName>
</protein>
<sequence length="78" mass="8482">MRDRCTPIIDKIKSASATKSRSDTASMLLADDEANPRSRAVAEGSKANPDPAKAPDPSGLTLVRINQSWIRSKSREKD</sequence>
<feature type="compositionally biased region" description="Polar residues" evidence="1">
    <location>
        <begin position="15"/>
        <end position="25"/>
    </location>
</feature>
<feature type="compositionally biased region" description="Basic and acidic residues" evidence="1">
    <location>
        <begin position="1"/>
        <end position="13"/>
    </location>
</feature>
<accession>A0A6J6H3Q2</accession>
<name>A0A6J6H3Q2_9ZZZZ</name>
<gene>
    <name evidence="2" type="ORF">UFOPK1824_01084</name>
</gene>
<proteinExistence type="predicted"/>
<evidence type="ECO:0000313" key="2">
    <source>
        <dbReference type="EMBL" id="CAB4606459.1"/>
    </source>
</evidence>
<feature type="compositionally biased region" description="Low complexity" evidence="1">
    <location>
        <begin position="46"/>
        <end position="57"/>
    </location>
</feature>
<dbReference type="AlphaFoldDB" id="A0A6J6H3Q2"/>